<dbReference type="EMBL" id="VORB01000005">
    <property type="protein sequence ID" value="TXC78985.1"/>
    <property type="molecule type" value="Genomic_DNA"/>
</dbReference>
<evidence type="ECO:0000313" key="8">
    <source>
        <dbReference type="Proteomes" id="UP000321168"/>
    </source>
</evidence>
<gene>
    <name evidence="7" type="ORF">FRX97_07155</name>
</gene>
<dbReference type="PANTHER" id="PTHR47799:SF1">
    <property type="entry name" value="OMEGA-AMIDASE YAFV"/>
    <property type="match status" value="1"/>
</dbReference>
<dbReference type="Proteomes" id="UP000321168">
    <property type="component" value="Unassembled WGS sequence"/>
</dbReference>
<dbReference type="GO" id="GO:0106008">
    <property type="term" value="F:2-oxoglutaramate amidase activity"/>
    <property type="evidence" value="ECO:0007669"/>
    <property type="project" value="TreeGrafter"/>
</dbReference>
<comment type="caution">
    <text evidence="7">The sequence shown here is derived from an EMBL/GenBank/DDBJ whole genome shotgun (WGS) entry which is preliminary data.</text>
</comment>
<dbReference type="GO" id="GO:0050152">
    <property type="term" value="F:omega-amidase activity"/>
    <property type="evidence" value="ECO:0007669"/>
    <property type="project" value="UniProtKB-EC"/>
</dbReference>
<evidence type="ECO:0000313" key="7">
    <source>
        <dbReference type="EMBL" id="TXC78985.1"/>
    </source>
</evidence>
<keyword evidence="2 7" id="KW-0378">Hydrolase</keyword>
<evidence type="ECO:0000256" key="3">
    <source>
        <dbReference type="ARBA" id="ARBA00039118"/>
    </source>
</evidence>
<dbReference type="RefSeq" id="WP_147014509.1">
    <property type="nucleotide sequence ID" value="NZ_VORB01000005.1"/>
</dbReference>
<comment type="catalytic activity">
    <reaction evidence="4">
        <text>a monoamide of a dicarboxylate + H2O = a dicarboxylate + NH4(+)</text>
        <dbReference type="Rhea" id="RHEA:11716"/>
        <dbReference type="ChEBI" id="CHEBI:15377"/>
        <dbReference type="ChEBI" id="CHEBI:28938"/>
        <dbReference type="ChEBI" id="CHEBI:28965"/>
        <dbReference type="ChEBI" id="CHEBI:77450"/>
        <dbReference type="EC" id="3.5.1.3"/>
    </reaction>
</comment>
<organism evidence="7 8">
    <name type="scientific">Luteibaculum oceani</name>
    <dbReference type="NCBI Taxonomy" id="1294296"/>
    <lineage>
        <taxon>Bacteria</taxon>
        <taxon>Pseudomonadati</taxon>
        <taxon>Bacteroidota</taxon>
        <taxon>Flavobacteriia</taxon>
        <taxon>Flavobacteriales</taxon>
        <taxon>Luteibaculaceae</taxon>
        <taxon>Luteibaculum</taxon>
    </lineage>
</organism>
<accession>A0A5C6V5M7</accession>
<dbReference type="Pfam" id="PF00795">
    <property type="entry name" value="CN_hydrolase"/>
    <property type="match status" value="1"/>
</dbReference>
<dbReference type="PANTHER" id="PTHR47799">
    <property type="entry name" value="OMEGA-AMIDASE YAFV"/>
    <property type="match status" value="1"/>
</dbReference>
<dbReference type="EC" id="3.5.1.3" evidence="3"/>
<evidence type="ECO:0000256" key="5">
    <source>
        <dbReference type="ARBA" id="ARBA00072139"/>
    </source>
</evidence>
<feature type="domain" description="CN hydrolase" evidence="6">
    <location>
        <begin position="5"/>
        <end position="237"/>
    </location>
</feature>
<protein>
    <recommendedName>
        <fullName evidence="5">Omega-amidase YafV</fullName>
        <ecNumber evidence="3">3.5.1.3</ecNumber>
    </recommendedName>
</protein>
<dbReference type="SUPFAM" id="SSF56317">
    <property type="entry name" value="Carbon-nitrogen hydrolase"/>
    <property type="match status" value="1"/>
</dbReference>
<reference evidence="7 8" key="1">
    <citation type="submission" date="2019-08" db="EMBL/GenBank/DDBJ databases">
        <title>Genome of Luteibaculum oceani JCM 18817.</title>
        <authorList>
            <person name="Bowman J.P."/>
        </authorList>
    </citation>
    <scope>NUCLEOTIDE SEQUENCE [LARGE SCALE GENOMIC DNA]</scope>
    <source>
        <strain evidence="7 8">JCM 18817</strain>
    </source>
</reference>
<dbReference type="FunFam" id="3.60.110.10:FF:000004">
    <property type="entry name" value="Carbon-nitrogen hydrolase"/>
    <property type="match status" value="1"/>
</dbReference>
<keyword evidence="8" id="KW-1185">Reference proteome</keyword>
<dbReference type="InterPro" id="IPR003010">
    <property type="entry name" value="C-N_Hydrolase"/>
</dbReference>
<evidence type="ECO:0000256" key="2">
    <source>
        <dbReference type="ARBA" id="ARBA00022801"/>
    </source>
</evidence>
<dbReference type="Gene3D" id="3.60.110.10">
    <property type="entry name" value="Carbon-nitrogen hydrolase"/>
    <property type="match status" value="1"/>
</dbReference>
<dbReference type="AlphaFoldDB" id="A0A5C6V5M7"/>
<evidence type="ECO:0000256" key="4">
    <source>
        <dbReference type="ARBA" id="ARBA00052904"/>
    </source>
</evidence>
<dbReference type="InterPro" id="IPR052737">
    <property type="entry name" value="Omega-amidase_YafV"/>
</dbReference>
<comment type="similarity">
    <text evidence="1">Belongs to the carbon-nitrogen hydrolase superfamily. NIT1/NIT2 family.</text>
</comment>
<proteinExistence type="inferred from homology"/>
<dbReference type="NCBIfam" id="NF007757">
    <property type="entry name" value="PRK10438.1"/>
    <property type="match status" value="1"/>
</dbReference>
<name>A0A5C6V5M7_9FLAO</name>
<dbReference type="PROSITE" id="PS50263">
    <property type="entry name" value="CN_HYDROLASE"/>
    <property type="match status" value="1"/>
</dbReference>
<evidence type="ECO:0000256" key="1">
    <source>
        <dbReference type="ARBA" id="ARBA00010613"/>
    </source>
</evidence>
<evidence type="ECO:0000259" key="6">
    <source>
        <dbReference type="PROSITE" id="PS50263"/>
    </source>
</evidence>
<dbReference type="OrthoDB" id="9811121at2"/>
<sequence length="260" mass="29403">MKQSLSCALVQMDIAWHDFQANCDKVQQITNPISADIFVLPEMFHVGFTMEPQKVSEEEQKKVQEFCSQLAKEKNALIIAGTVVGNASYGYYNRLFAFFPDGTINTYDKRHLFSFAGEHEHYNAGKERLVIEYLGWRINPLICYDLRFPVFARNSAVKPFDLQLFIANWPQARVSAWDALLTARAIENQCYLIGVNRVGEDGKGITYNGHSAAIDPYGNYVAGPIENETVLTVELNKKLLDDFRVKFPVLGDADGFTLTE</sequence>
<dbReference type="InterPro" id="IPR036526">
    <property type="entry name" value="C-N_Hydrolase_sf"/>
</dbReference>